<dbReference type="EMBL" id="AWUE01015163">
    <property type="protein sequence ID" value="OMO99255.1"/>
    <property type="molecule type" value="Genomic_DNA"/>
</dbReference>
<dbReference type="InterPro" id="IPR008480">
    <property type="entry name" value="DUF761_pln"/>
</dbReference>
<dbReference type="OrthoDB" id="1512693at2759"/>
<proteinExistence type="predicted"/>
<gene>
    <name evidence="1" type="ORF">COLO4_13403</name>
</gene>
<dbReference type="AlphaFoldDB" id="A0A1R3JWM2"/>
<keyword evidence="2" id="KW-1185">Reference proteome</keyword>
<name>A0A1R3JWM2_9ROSI</name>
<evidence type="ECO:0000313" key="2">
    <source>
        <dbReference type="Proteomes" id="UP000187203"/>
    </source>
</evidence>
<dbReference type="Pfam" id="PF05553">
    <property type="entry name" value="DUF761"/>
    <property type="match status" value="1"/>
</dbReference>
<protein>
    <submittedName>
        <fullName evidence="1">Uncharacterized protein</fullName>
    </submittedName>
</protein>
<dbReference type="STRING" id="93759.A0A1R3JWM2"/>
<organism evidence="1 2">
    <name type="scientific">Corchorus olitorius</name>
    <dbReference type="NCBI Taxonomy" id="93759"/>
    <lineage>
        <taxon>Eukaryota</taxon>
        <taxon>Viridiplantae</taxon>
        <taxon>Streptophyta</taxon>
        <taxon>Embryophyta</taxon>
        <taxon>Tracheophyta</taxon>
        <taxon>Spermatophyta</taxon>
        <taxon>Magnoliopsida</taxon>
        <taxon>eudicotyledons</taxon>
        <taxon>Gunneridae</taxon>
        <taxon>Pentapetalae</taxon>
        <taxon>rosids</taxon>
        <taxon>malvids</taxon>
        <taxon>Malvales</taxon>
        <taxon>Malvaceae</taxon>
        <taxon>Grewioideae</taxon>
        <taxon>Apeibeae</taxon>
        <taxon>Corchorus</taxon>
    </lineage>
</organism>
<dbReference type="Proteomes" id="UP000187203">
    <property type="component" value="Unassembled WGS sequence"/>
</dbReference>
<sequence>MEVHTRTPAIAKRLWKVLRITFFMIRKGLIAKRKLMMDMNLMMKRGKLLRKSLSNLINSHAHHHHHHSSSRRGSFGIQEYEFSCSNSPNPVFFHVHKQQRSKHHNYFPCINPPDVIDEDQLDDDPKAVVLLPKTPDYTFNFPVTAAADHINASDQFGSAEKLSPLLLSPFSVRVSNYSSEDDETDIAPNRSQVDDEAEEFIKRFYEQLRAQSRIQLLQYDQQG</sequence>
<reference evidence="2" key="1">
    <citation type="submission" date="2013-09" db="EMBL/GenBank/DDBJ databases">
        <title>Corchorus olitorius genome sequencing.</title>
        <authorList>
            <person name="Alam M."/>
            <person name="Haque M.S."/>
            <person name="Islam M.S."/>
            <person name="Emdad E.M."/>
            <person name="Islam M.M."/>
            <person name="Ahmed B."/>
            <person name="Halim A."/>
            <person name="Hossen Q.M.M."/>
            <person name="Hossain M.Z."/>
            <person name="Ahmed R."/>
            <person name="Khan M.M."/>
            <person name="Islam R."/>
            <person name="Rashid M.M."/>
            <person name="Khan S.A."/>
            <person name="Rahman M.S."/>
            <person name="Alam M."/>
            <person name="Yahiya A.S."/>
            <person name="Khan M.S."/>
            <person name="Azam M.S."/>
            <person name="Haque T."/>
            <person name="Lashkar M.Z.H."/>
            <person name="Akhand A.I."/>
            <person name="Morshed G."/>
            <person name="Roy S."/>
            <person name="Uddin K.S."/>
            <person name="Rabeya T."/>
            <person name="Hossain A.S."/>
            <person name="Chowdhury A."/>
            <person name="Snigdha A.R."/>
            <person name="Mortoza M.S."/>
            <person name="Matin S.A."/>
            <person name="Hoque S.M.E."/>
            <person name="Islam M.K."/>
            <person name="Roy D.K."/>
            <person name="Haider R."/>
            <person name="Moosa M.M."/>
            <person name="Elias S.M."/>
            <person name="Hasan A.M."/>
            <person name="Jahan S."/>
            <person name="Shafiuddin M."/>
            <person name="Mahmood N."/>
            <person name="Shommy N.S."/>
        </authorList>
    </citation>
    <scope>NUCLEOTIDE SEQUENCE [LARGE SCALE GENOMIC DNA]</scope>
    <source>
        <strain evidence="2">cv. O-4</strain>
    </source>
</reference>
<dbReference type="PANTHER" id="PTHR33265">
    <property type="entry name" value="AVR9/CF-9 RAPIDLY ELICITED PROTEIN-RELATED"/>
    <property type="match status" value="1"/>
</dbReference>
<comment type="caution">
    <text evidence="1">The sequence shown here is derived from an EMBL/GenBank/DDBJ whole genome shotgun (WGS) entry which is preliminary data.</text>
</comment>
<accession>A0A1R3JWM2</accession>
<dbReference type="PANTHER" id="PTHR33265:SF6">
    <property type="entry name" value="OS01G0930500 PROTEIN"/>
    <property type="match status" value="1"/>
</dbReference>
<evidence type="ECO:0000313" key="1">
    <source>
        <dbReference type="EMBL" id="OMO99255.1"/>
    </source>
</evidence>